<reference evidence="2" key="3">
    <citation type="submission" date="2023-03" db="UniProtKB">
        <authorList>
            <consortium name="EnsemblPlants"/>
        </authorList>
    </citation>
    <scope>IDENTIFICATION</scope>
    <source>
        <strain evidence="2">cv. Chiifu-401-42</strain>
    </source>
</reference>
<dbReference type="HOGENOM" id="CLU_1273824_0_0_1"/>
<dbReference type="EnsemblPlants" id="Bra036400.1">
    <property type="protein sequence ID" value="Bra036400.1-P"/>
    <property type="gene ID" value="Bra036400"/>
</dbReference>
<organism evidence="2 3">
    <name type="scientific">Brassica campestris</name>
    <name type="common">Field mustard</name>
    <dbReference type="NCBI Taxonomy" id="3711"/>
    <lineage>
        <taxon>Eukaryota</taxon>
        <taxon>Viridiplantae</taxon>
        <taxon>Streptophyta</taxon>
        <taxon>Embryophyta</taxon>
        <taxon>Tracheophyta</taxon>
        <taxon>Spermatophyta</taxon>
        <taxon>Magnoliopsida</taxon>
        <taxon>eudicotyledons</taxon>
        <taxon>Gunneridae</taxon>
        <taxon>Pentapetalae</taxon>
        <taxon>rosids</taxon>
        <taxon>malvids</taxon>
        <taxon>Brassicales</taxon>
        <taxon>Brassicaceae</taxon>
        <taxon>Brassiceae</taxon>
        <taxon>Brassica</taxon>
    </lineage>
</organism>
<evidence type="ECO:0000313" key="2">
    <source>
        <dbReference type="EnsemblPlants" id="Bra036400.1-P"/>
    </source>
</evidence>
<proteinExistence type="predicted"/>
<reference evidence="2 3" key="1">
    <citation type="journal article" date="2011" name="Nat. Genet.">
        <title>The genome of the mesopolyploid crop species Brassica rapa.</title>
        <authorList>
            <consortium name="Brassica rapa Genome Sequencing Project Consortium"/>
            <person name="Wang X."/>
            <person name="Wang H."/>
            <person name="Wang J."/>
            <person name="Sun R."/>
            <person name="Wu J."/>
            <person name="Liu S."/>
            <person name="Bai Y."/>
            <person name="Mun J.H."/>
            <person name="Bancroft I."/>
            <person name="Cheng F."/>
            <person name="Huang S."/>
            <person name="Li X."/>
            <person name="Hua W."/>
            <person name="Wang J."/>
            <person name="Wang X."/>
            <person name="Freeling M."/>
            <person name="Pires J.C."/>
            <person name="Paterson A.H."/>
            <person name="Chalhoub B."/>
            <person name="Wang B."/>
            <person name="Hayward A."/>
            <person name="Sharpe A.G."/>
            <person name="Park B.S."/>
            <person name="Weisshaar B."/>
            <person name="Liu B."/>
            <person name="Li B."/>
            <person name="Liu B."/>
            <person name="Tong C."/>
            <person name="Song C."/>
            <person name="Duran C."/>
            <person name="Peng C."/>
            <person name="Geng C."/>
            <person name="Koh C."/>
            <person name="Lin C."/>
            <person name="Edwards D."/>
            <person name="Mu D."/>
            <person name="Shen D."/>
            <person name="Soumpourou E."/>
            <person name="Li F."/>
            <person name="Fraser F."/>
            <person name="Conant G."/>
            <person name="Lassalle G."/>
            <person name="King G.J."/>
            <person name="Bonnema G."/>
            <person name="Tang H."/>
            <person name="Wang H."/>
            <person name="Belcram H."/>
            <person name="Zhou H."/>
            <person name="Hirakawa H."/>
            <person name="Abe H."/>
            <person name="Guo H."/>
            <person name="Wang H."/>
            <person name="Jin H."/>
            <person name="Parkin I.A."/>
            <person name="Batley J."/>
            <person name="Kim J.S."/>
            <person name="Just J."/>
            <person name="Li J."/>
            <person name="Xu J."/>
            <person name="Deng J."/>
            <person name="Kim J.A."/>
            <person name="Li J."/>
            <person name="Yu J."/>
            <person name="Meng J."/>
            <person name="Wang J."/>
            <person name="Min J."/>
            <person name="Poulain J."/>
            <person name="Wang J."/>
            <person name="Hatakeyama K."/>
            <person name="Wu K."/>
            <person name="Wang L."/>
            <person name="Fang L."/>
            <person name="Trick M."/>
            <person name="Links M.G."/>
            <person name="Zhao M."/>
            <person name="Jin M."/>
            <person name="Ramchiary N."/>
            <person name="Drou N."/>
            <person name="Berkman P.J."/>
            <person name="Cai Q."/>
            <person name="Huang Q."/>
            <person name="Li R."/>
            <person name="Tabata S."/>
            <person name="Cheng S."/>
            <person name="Zhang S."/>
            <person name="Zhang S."/>
            <person name="Huang S."/>
            <person name="Sato S."/>
            <person name="Sun S."/>
            <person name="Kwon S.J."/>
            <person name="Choi S.R."/>
            <person name="Lee T.H."/>
            <person name="Fan W."/>
            <person name="Zhao X."/>
            <person name="Tan X."/>
            <person name="Xu X."/>
            <person name="Wang Y."/>
            <person name="Qiu Y."/>
            <person name="Yin Y."/>
            <person name="Li Y."/>
            <person name="Du Y."/>
            <person name="Liao Y."/>
            <person name="Lim Y."/>
            <person name="Narusaka Y."/>
            <person name="Wang Y."/>
            <person name="Wang Z."/>
            <person name="Li Z."/>
            <person name="Wang Z."/>
            <person name="Xiong Z."/>
            <person name="Zhang Z."/>
        </authorList>
    </citation>
    <scope>NUCLEOTIDE SEQUENCE [LARGE SCALE GENOMIC DNA]</scope>
    <source>
        <strain evidence="2 3">cv. Chiifu-401-42</strain>
    </source>
</reference>
<dbReference type="InParanoid" id="M4F5P4"/>
<feature type="region of interest" description="Disordered" evidence="1">
    <location>
        <begin position="1"/>
        <end position="30"/>
    </location>
</feature>
<protein>
    <submittedName>
        <fullName evidence="2">Uncharacterized protein</fullName>
    </submittedName>
</protein>
<feature type="compositionally biased region" description="Basic and acidic residues" evidence="1">
    <location>
        <begin position="16"/>
        <end position="30"/>
    </location>
</feature>
<dbReference type="AlphaFoldDB" id="M4F5P4"/>
<evidence type="ECO:0000256" key="1">
    <source>
        <dbReference type="SAM" id="MobiDB-lite"/>
    </source>
</evidence>
<reference evidence="2 3" key="2">
    <citation type="journal article" date="2018" name="Hortic Res">
        <title>Improved Brassica rapa reference genome by single-molecule sequencing and chromosome conformation capture technologies.</title>
        <authorList>
            <person name="Zhang L."/>
            <person name="Cai X."/>
            <person name="Wu J."/>
            <person name="Liu M."/>
            <person name="Grob S."/>
            <person name="Cheng F."/>
            <person name="Liang J."/>
            <person name="Cai C."/>
            <person name="Liu Z."/>
            <person name="Liu B."/>
            <person name="Wang F."/>
            <person name="Li S."/>
            <person name="Liu F."/>
            <person name="Li X."/>
            <person name="Cheng L."/>
            <person name="Yang W."/>
            <person name="Li M.H."/>
            <person name="Grossniklaus U."/>
            <person name="Zheng H."/>
            <person name="Wang X."/>
        </authorList>
    </citation>
    <scope>NUCLEOTIDE SEQUENCE [LARGE SCALE GENOMIC DNA]</scope>
    <source>
        <strain evidence="2 3">cv. Chiifu-401-42</strain>
    </source>
</reference>
<dbReference type="Gramene" id="Bra036400.1">
    <property type="protein sequence ID" value="Bra036400.1-P"/>
    <property type="gene ID" value="Bra036400"/>
</dbReference>
<evidence type="ECO:0000313" key="3">
    <source>
        <dbReference type="Proteomes" id="UP000011750"/>
    </source>
</evidence>
<name>M4F5P4_BRACM</name>
<sequence length="217" mass="24835">MRSDKSGGNEEEELEEEKKDQGWSSGKDLRETSLQEDRRWLRSIDRQSISSIDRQSITSIDRQSITSIDRSPLNCVDRQSFKSIDRHLTLLVDTNIKVRDSDDHSRAMDGRILQVSREDITDILQVANGPDNLFMQQRCIPNNNLAVPDEYPRANTTEIGSHQSCRPVGQASIDKVAFTSFDRVTPTSLDTAPSPSINRRYEFRHRAYDTYGAKKFK</sequence>
<dbReference type="Proteomes" id="UP000011750">
    <property type="component" value="Chromosome A07"/>
</dbReference>
<keyword evidence="3" id="KW-1185">Reference proteome</keyword>
<accession>M4F5P4</accession>